<dbReference type="InterPro" id="IPR000834">
    <property type="entry name" value="Peptidase_M14"/>
</dbReference>
<accession>A0ABV2BP82</accession>
<proteinExistence type="predicted"/>
<organism evidence="1 2">
    <name type="scientific">Aliikangiella maris</name>
    <dbReference type="NCBI Taxonomy" id="3162458"/>
    <lineage>
        <taxon>Bacteria</taxon>
        <taxon>Pseudomonadati</taxon>
        <taxon>Pseudomonadota</taxon>
        <taxon>Gammaproteobacteria</taxon>
        <taxon>Oceanospirillales</taxon>
        <taxon>Pleioneaceae</taxon>
        <taxon>Aliikangiella</taxon>
    </lineage>
</organism>
<dbReference type="EMBL" id="JBEVCJ010000001">
    <property type="protein sequence ID" value="MET1253744.1"/>
    <property type="molecule type" value="Genomic_DNA"/>
</dbReference>
<protein>
    <submittedName>
        <fullName evidence="1">M14-type cytosolic carboxypeptidase</fullName>
    </submittedName>
</protein>
<dbReference type="Proteomes" id="UP001548189">
    <property type="component" value="Unassembled WGS sequence"/>
</dbReference>
<keyword evidence="2" id="KW-1185">Reference proteome</keyword>
<dbReference type="Gene3D" id="2.60.40.3120">
    <property type="match status" value="1"/>
</dbReference>
<evidence type="ECO:0000313" key="1">
    <source>
        <dbReference type="EMBL" id="MET1253744.1"/>
    </source>
</evidence>
<keyword evidence="1" id="KW-0645">Protease</keyword>
<keyword evidence="1" id="KW-0121">Carboxypeptidase</keyword>
<dbReference type="InterPro" id="IPR040626">
    <property type="entry name" value="Pepdidase_M14_N"/>
</dbReference>
<dbReference type="SUPFAM" id="SSF53187">
    <property type="entry name" value="Zn-dependent exopeptidases"/>
    <property type="match status" value="1"/>
</dbReference>
<dbReference type="PANTHER" id="PTHR12756">
    <property type="entry name" value="CYTOSOLIC CARBOXYPEPTIDASE"/>
    <property type="match status" value="1"/>
</dbReference>
<name>A0ABV2BP82_9GAMM</name>
<dbReference type="SMART" id="SM00631">
    <property type="entry name" value="Zn_pept"/>
    <property type="match status" value="1"/>
</dbReference>
<evidence type="ECO:0000313" key="2">
    <source>
        <dbReference type="Proteomes" id="UP001548189"/>
    </source>
</evidence>
<dbReference type="GO" id="GO:0004180">
    <property type="term" value="F:carboxypeptidase activity"/>
    <property type="evidence" value="ECO:0007669"/>
    <property type="project" value="UniProtKB-KW"/>
</dbReference>
<dbReference type="PANTHER" id="PTHR12756:SF11">
    <property type="entry name" value="CYTOSOLIC CARBOXYPEPTIDASE 1"/>
    <property type="match status" value="1"/>
</dbReference>
<gene>
    <name evidence="1" type="ORF">ABVT43_01270</name>
</gene>
<sequence length="374" mass="42544">MQINSQFDGGNIDCINSEHPADIQLNIRKDNQSEFYQWFYFRVTGARDTQCCFKILNAKDSAYEKGWHDYQAVASYDQDYWFRVPTEYVNGQLQISHTPESDSIYYAYFAPYSLERCAELVNWALEDHRVSLNVLGQTLDGRDLDQLIIGEPASHKKKIWIHARQHPGETMASWWMEGFLQRLLDATDPIARAVLNQAVFYVVPNMNPDGSYRGHLRTNAAGANLNREWLTPTMEKSPEVYLLREQMEKLGVDFCLDVHGDEALPYNFAVAAEGVPDWNEKYAQNYHQFCQSLLAVSPDFQTSHGYPKDSPGTADLTICTNYIVQHLQAPAIILEMPFKDTVETPEPVQGWSAERSSRLGAACLNAIADIVKAL</sequence>
<dbReference type="Pfam" id="PF00246">
    <property type="entry name" value="Peptidase_M14"/>
    <property type="match status" value="1"/>
</dbReference>
<dbReference type="PROSITE" id="PS52035">
    <property type="entry name" value="PEPTIDASE_M14"/>
    <property type="match status" value="1"/>
</dbReference>
<comment type="caution">
    <text evidence="1">The sequence shown here is derived from an EMBL/GenBank/DDBJ whole genome shotgun (WGS) entry which is preliminary data.</text>
</comment>
<keyword evidence="1" id="KW-0378">Hydrolase</keyword>
<dbReference type="Gene3D" id="3.40.630.10">
    <property type="entry name" value="Zn peptidases"/>
    <property type="match status" value="1"/>
</dbReference>
<reference evidence="1 2" key="1">
    <citation type="submission" date="2024-06" db="EMBL/GenBank/DDBJ databases">
        <authorList>
            <person name="Li F."/>
        </authorList>
    </citation>
    <scope>NUCLEOTIDE SEQUENCE [LARGE SCALE GENOMIC DNA]</scope>
    <source>
        <strain evidence="1 2">GXAS 311</strain>
    </source>
</reference>
<dbReference type="CDD" id="cd06234">
    <property type="entry name" value="M14_PaCCP-like"/>
    <property type="match status" value="1"/>
</dbReference>
<dbReference type="InterPro" id="IPR050821">
    <property type="entry name" value="Cytosolic_carboxypeptidase"/>
</dbReference>
<dbReference type="Pfam" id="PF18027">
    <property type="entry name" value="Pepdidase_M14_N"/>
    <property type="match status" value="1"/>
</dbReference>